<dbReference type="InterPro" id="IPR006802">
    <property type="entry name" value="Radial_spoke"/>
</dbReference>
<keyword evidence="5" id="KW-0966">Cell projection</keyword>
<dbReference type="EMBL" id="UYWX01000712">
    <property type="protein sequence ID" value="VDM18787.1"/>
    <property type="molecule type" value="Genomic_DNA"/>
</dbReference>
<evidence type="ECO:0000313" key="7">
    <source>
        <dbReference type="EMBL" id="VDM18787.1"/>
    </source>
</evidence>
<keyword evidence="2" id="KW-0963">Cytoplasm</keyword>
<evidence type="ECO:0000256" key="5">
    <source>
        <dbReference type="ARBA" id="ARBA00023273"/>
    </source>
</evidence>
<evidence type="ECO:0000256" key="2">
    <source>
        <dbReference type="ARBA" id="ARBA00022490"/>
    </source>
</evidence>
<dbReference type="AlphaFoldDB" id="A0A0R3WMS2"/>
<comment type="subcellular location">
    <subcellularLocation>
        <location evidence="1">Cytoplasm</location>
        <location evidence="1">Cytoskeleton</location>
        <location evidence="1">Cilium axoneme</location>
    </subcellularLocation>
</comment>
<dbReference type="GO" id="GO:0035082">
    <property type="term" value="P:axoneme assembly"/>
    <property type="evidence" value="ECO:0007669"/>
    <property type="project" value="TreeGrafter"/>
</dbReference>
<evidence type="ECO:0000313" key="8">
    <source>
        <dbReference type="Proteomes" id="UP000274429"/>
    </source>
</evidence>
<gene>
    <name evidence="7" type="ORF">TTAC_LOCUS2047</name>
</gene>
<proteinExistence type="predicted"/>
<keyword evidence="3" id="KW-0969">Cilium</keyword>
<dbReference type="GO" id="GO:0060294">
    <property type="term" value="P:cilium movement involved in cell motility"/>
    <property type="evidence" value="ECO:0007669"/>
    <property type="project" value="InterPro"/>
</dbReference>
<evidence type="ECO:0000256" key="4">
    <source>
        <dbReference type="ARBA" id="ARBA00023212"/>
    </source>
</evidence>
<evidence type="ECO:0000256" key="3">
    <source>
        <dbReference type="ARBA" id="ARBA00023069"/>
    </source>
</evidence>
<keyword evidence="4" id="KW-0206">Cytoskeleton</keyword>
<organism evidence="9">
    <name type="scientific">Hydatigena taeniaeformis</name>
    <name type="common">Feline tapeworm</name>
    <name type="synonym">Taenia taeniaeformis</name>
    <dbReference type="NCBI Taxonomy" id="6205"/>
    <lineage>
        <taxon>Eukaryota</taxon>
        <taxon>Metazoa</taxon>
        <taxon>Spiralia</taxon>
        <taxon>Lophotrochozoa</taxon>
        <taxon>Platyhelminthes</taxon>
        <taxon>Cestoda</taxon>
        <taxon>Eucestoda</taxon>
        <taxon>Cyclophyllidea</taxon>
        <taxon>Taeniidae</taxon>
        <taxon>Hydatigera</taxon>
    </lineage>
</organism>
<name>A0A0R3WMS2_HYDTA</name>
<dbReference type="PANTHER" id="PTHR13159:SF0">
    <property type="entry name" value="RADIAL SPOKE HEAD 6 HOMOLOG A"/>
    <property type="match status" value="1"/>
</dbReference>
<dbReference type="STRING" id="6205.A0A0R3WMS2"/>
<dbReference type="OrthoDB" id="272202at2759"/>
<keyword evidence="8" id="KW-1185">Reference proteome</keyword>
<evidence type="ECO:0000256" key="1">
    <source>
        <dbReference type="ARBA" id="ARBA00004430"/>
    </source>
</evidence>
<reference evidence="7 8" key="2">
    <citation type="submission" date="2018-11" db="EMBL/GenBank/DDBJ databases">
        <authorList>
            <consortium name="Pathogen Informatics"/>
        </authorList>
    </citation>
    <scope>NUCLEOTIDE SEQUENCE [LARGE SCALE GENOMIC DNA]</scope>
</reference>
<evidence type="ECO:0000256" key="6">
    <source>
        <dbReference type="SAM" id="MobiDB-lite"/>
    </source>
</evidence>
<feature type="compositionally biased region" description="Acidic residues" evidence="6">
    <location>
        <begin position="361"/>
        <end position="385"/>
    </location>
</feature>
<dbReference type="Proteomes" id="UP000274429">
    <property type="component" value="Unassembled WGS sequence"/>
</dbReference>
<dbReference type="PANTHER" id="PTHR13159">
    <property type="entry name" value="RADIAL SPOKEHEAD-RELATED"/>
    <property type="match status" value="1"/>
</dbReference>
<reference evidence="9" key="1">
    <citation type="submission" date="2017-02" db="UniProtKB">
        <authorList>
            <consortium name="WormBaseParasite"/>
        </authorList>
    </citation>
    <scope>IDENTIFICATION</scope>
</reference>
<accession>A0A0R3WMS2</accession>
<feature type="region of interest" description="Disordered" evidence="6">
    <location>
        <begin position="335"/>
        <end position="385"/>
    </location>
</feature>
<evidence type="ECO:0000313" key="9">
    <source>
        <dbReference type="WBParaSite" id="TTAC_0000206001-mRNA-1"/>
    </source>
</evidence>
<sequence>MHKSGRFMKESEPTDEDIIVQDIYGVASKFVCTGEGLDASECFKLKIAFKKIDADYPIESIRFWGKIFGTHNDYYIIECIPGDSSIFEDNAGNETIQEDNDLNSREPVQAIFNICSHLTGDLTATVDCFPPFPGTEAHYLRAQVARISAATQLAPQNFFQLRQDDNDDGGEEEEEDEEMVQVECEENEEYVAQPLDEMELEQWVHCRPYILPQGRVTWWNPLEVEDETGSESGSTGDDNKIPPLRGFGVEHQPERGPPILTPITEDLEVHGQVPWTIRRFPGGLYLRISSLLWPGAHTIAWEGAFENVYVGWGLKATGPGGFQTTLPAIQHETIEEPVEQTDPTPEEEAAKEEGKSTENGENSEDGDDDYGEDEEEEEEEEEEDM</sequence>
<dbReference type="Pfam" id="PF04712">
    <property type="entry name" value="Radial_spoke"/>
    <property type="match status" value="2"/>
</dbReference>
<dbReference type="GO" id="GO:0001534">
    <property type="term" value="C:radial spoke"/>
    <property type="evidence" value="ECO:0007669"/>
    <property type="project" value="InterPro"/>
</dbReference>
<protein>
    <submittedName>
        <fullName evidence="9">Radial spoke head protein 4 A</fullName>
    </submittedName>
</protein>
<feature type="compositionally biased region" description="Acidic residues" evidence="6">
    <location>
        <begin position="335"/>
        <end position="350"/>
    </location>
</feature>
<dbReference type="WBParaSite" id="TTAC_0000206001-mRNA-1">
    <property type="protein sequence ID" value="TTAC_0000206001-mRNA-1"/>
    <property type="gene ID" value="TTAC_0000206001"/>
</dbReference>